<sequence length="220" mass="25237">MIYQTNISKGLFFYNRTLFQLQKAESIYGLNIRLFWLFLSSAVVFFISGLFGIGSHVISPELARSSNVQYEAVKSYFVIGRLLLGLLYAFVIIYLPALFYWTFSDTFYKKFVVIQVISLPILLVEQITYIILAVFFNLPWYSSPLSFGVIAQYITKSDFVIYLCGAISFLKIWAAVVQYKGVRTLISLSSVKSVLLVIIINLFFWSLTAVFAYINFKTIL</sequence>
<feature type="transmembrane region" description="Helical" evidence="1">
    <location>
        <begin position="34"/>
        <end position="58"/>
    </location>
</feature>
<evidence type="ECO:0000256" key="1">
    <source>
        <dbReference type="SAM" id="Phobius"/>
    </source>
</evidence>
<gene>
    <name evidence="2" type="ORF">J2S14_001685</name>
</gene>
<feature type="transmembrane region" description="Helical" evidence="1">
    <location>
        <begin position="194"/>
        <end position="214"/>
    </location>
</feature>
<keyword evidence="1" id="KW-0472">Membrane</keyword>
<organism evidence="2 3">
    <name type="scientific">Lederbergia wuyishanensis</name>
    <dbReference type="NCBI Taxonomy" id="1347903"/>
    <lineage>
        <taxon>Bacteria</taxon>
        <taxon>Bacillati</taxon>
        <taxon>Bacillota</taxon>
        <taxon>Bacilli</taxon>
        <taxon>Bacillales</taxon>
        <taxon>Bacillaceae</taxon>
        <taxon>Lederbergia</taxon>
    </lineage>
</organism>
<evidence type="ECO:0000313" key="2">
    <source>
        <dbReference type="EMBL" id="MDQ0342871.1"/>
    </source>
</evidence>
<comment type="caution">
    <text evidence="2">The sequence shown here is derived from an EMBL/GenBank/DDBJ whole genome shotgun (WGS) entry which is preliminary data.</text>
</comment>
<keyword evidence="1" id="KW-1133">Transmembrane helix</keyword>
<dbReference type="RefSeq" id="WP_244681560.1">
    <property type="nucleotide sequence ID" value="NZ_JALIRM010000006.1"/>
</dbReference>
<feature type="transmembrane region" description="Helical" evidence="1">
    <location>
        <begin position="113"/>
        <end position="139"/>
    </location>
</feature>
<proteinExistence type="predicted"/>
<reference evidence="2 3" key="1">
    <citation type="submission" date="2023-07" db="EMBL/GenBank/DDBJ databases">
        <title>Genomic Encyclopedia of Type Strains, Phase IV (KMG-IV): sequencing the most valuable type-strain genomes for metagenomic binning, comparative biology and taxonomic classification.</title>
        <authorList>
            <person name="Goeker M."/>
        </authorList>
    </citation>
    <scope>NUCLEOTIDE SEQUENCE [LARGE SCALE GENOMIC DNA]</scope>
    <source>
        <strain evidence="2 3">DSM 27848</strain>
    </source>
</reference>
<feature type="transmembrane region" description="Helical" evidence="1">
    <location>
        <begin position="159"/>
        <end position="182"/>
    </location>
</feature>
<feature type="transmembrane region" description="Helical" evidence="1">
    <location>
        <begin position="78"/>
        <end position="101"/>
    </location>
</feature>
<protein>
    <recommendedName>
        <fullName evidence="4">Yip1 domain-containing protein</fullName>
    </recommendedName>
</protein>
<evidence type="ECO:0008006" key="4">
    <source>
        <dbReference type="Google" id="ProtNLM"/>
    </source>
</evidence>
<accession>A0ABU0D386</accession>
<dbReference type="Proteomes" id="UP001232343">
    <property type="component" value="Unassembled WGS sequence"/>
</dbReference>
<name>A0ABU0D386_9BACI</name>
<keyword evidence="1" id="KW-0812">Transmembrane</keyword>
<keyword evidence="3" id="KW-1185">Reference proteome</keyword>
<evidence type="ECO:0000313" key="3">
    <source>
        <dbReference type="Proteomes" id="UP001232343"/>
    </source>
</evidence>
<dbReference type="EMBL" id="JAUSUO010000003">
    <property type="protein sequence ID" value="MDQ0342871.1"/>
    <property type="molecule type" value="Genomic_DNA"/>
</dbReference>